<evidence type="ECO:0000256" key="1">
    <source>
        <dbReference type="ARBA" id="ARBA00022737"/>
    </source>
</evidence>
<dbReference type="InterPro" id="IPR031350">
    <property type="entry name" value="Goodbye_dom"/>
</dbReference>
<dbReference type="InterPro" id="IPR011990">
    <property type="entry name" value="TPR-like_helical_dom_sf"/>
</dbReference>
<protein>
    <submittedName>
        <fullName evidence="6">Nacht tpr domain-containing protein</fullName>
    </submittedName>
</protein>
<feature type="domain" description="Fungal STAND N-terminal Goodbye" evidence="4">
    <location>
        <begin position="13"/>
        <end position="129"/>
    </location>
</feature>
<evidence type="ECO:0000256" key="2">
    <source>
        <dbReference type="PROSITE-ProRule" id="PRU00339"/>
    </source>
</evidence>
<evidence type="ECO:0000259" key="5">
    <source>
        <dbReference type="Pfam" id="PF24883"/>
    </source>
</evidence>
<dbReference type="EMBL" id="JAPCWZ010000007">
    <property type="protein sequence ID" value="KAK8857248.1"/>
    <property type="molecule type" value="Genomic_DNA"/>
</dbReference>
<keyword evidence="7" id="KW-1185">Reference proteome</keyword>
<dbReference type="PROSITE" id="PS50005">
    <property type="entry name" value="TPR"/>
    <property type="match status" value="1"/>
</dbReference>
<dbReference type="InterPro" id="IPR019734">
    <property type="entry name" value="TPR_rpt"/>
</dbReference>
<dbReference type="Pfam" id="PF24883">
    <property type="entry name" value="NPHP3_N"/>
    <property type="match status" value="1"/>
</dbReference>
<keyword evidence="1" id="KW-0677">Repeat</keyword>
<dbReference type="Pfam" id="PF17109">
    <property type="entry name" value="Goodbye"/>
    <property type="match status" value="1"/>
</dbReference>
<organism evidence="6 7">
    <name type="scientific">Apiospora arundinis</name>
    <dbReference type="NCBI Taxonomy" id="335852"/>
    <lineage>
        <taxon>Eukaryota</taxon>
        <taxon>Fungi</taxon>
        <taxon>Dikarya</taxon>
        <taxon>Ascomycota</taxon>
        <taxon>Pezizomycotina</taxon>
        <taxon>Sordariomycetes</taxon>
        <taxon>Xylariomycetidae</taxon>
        <taxon>Amphisphaeriales</taxon>
        <taxon>Apiosporaceae</taxon>
        <taxon>Apiospora</taxon>
    </lineage>
</organism>
<dbReference type="PANTHER" id="PTHR10039">
    <property type="entry name" value="AMELOGENIN"/>
    <property type="match status" value="1"/>
</dbReference>
<dbReference type="PANTHER" id="PTHR10039:SF17">
    <property type="entry name" value="FUNGAL STAND N-TERMINAL GOODBYE DOMAIN-CONTAINING PROTEIN-RELATED"/>
    <property type="match status" value="1"/>
</dbReference>
<feature type="domain" description="Nephrocystin 3-like N-terminal" evidence="5">
    <location>
        <begin position="283"/>
        <end position="457"/>
    </location>
</feature>
<evidence type="ECO:0000259" key="4">
    <source>
        <dbReference type="Pfam" id="PF17109"/>
    </source>
</evidence>
<feature type="repeat" description="TPR" evidence="2">
    <location>
        <begin position="998"/>
        <end position="1031"/>
    </location>
</feature>
<evidence type="ECO:0000313" key="7">
    <source>
        <dbReference type="Proteomes" id="UP001390339"/>
    </source>
</evidence>
<keyword evidence="2" id="KW-0802">TPR repeat</keyword>
<dbReference type="Gene3D" id="1.25.40.10">
    <property type="entry name" value="Tetratricopeptide repeat domain"/>
    <property type="match status" value="1"/>
</dbReference>
<dbReference type="Proteomes" id="UP001390339">
    <property type="component" value="Unassembled WGS sequence"/>
</dbReference>
<dbReference type="InterPro" id="IPR056884">
    <property type="entry name" value="NPHP3-like_N"/>
</dbReference>
<name>A0ABR2I4F6_9PEZI</name>
<feature type="compositionally biased region" description="Polar residues" evidence="3">
    <location>
        <begin position="888"/>
        <end position="897"/>
    </location>
</feature>
<comment type="caution">
    <text evidence="6">The sequence shown here is derived from an EMBL/GenBank/DDBJ whole genome shotgun (WGS) entry which is preliminary data.</text>
</comment>
<accession>A0ABR2I4F6</accession>
<evidence type="ECO:0000313" key="6">
    <source>
        <dbReference type="EMBL" id="KAK8857248.1"/>
    </source>
</evidence>
<feature type="region of interest" description="Disordered" evidence="3">
    <location>
        <begin position="878"/>
        <end position="897"/>
    </location>
</feature>
<reference evidence="6 7" key="1">
    <citation type="journal article" date="2024" name="IMA Fungus">
        <title>Apiospora arundinis, a panoply of carbohydrate-active enzymes and secondary metabolites.</title>
        <authorList>
            <person name="Sorensen T."/>
            <person name="Petersen C."/>
            <person name="Muurmann A.T."/>
            <person name="Christiansen J.V."/>
            <person name="Brundto M.L."/>
            <person name="Overgaard C.K."/>
            <person name="Boysen A.T."/>
            <person name="Wollenberg R.D."/>
            <person name="Larsen T.O."/>
            <person name="Sorensen J.L."/>
            <person name="Nielsen K.L."/>
            <person name="Sondergaard T.E."/>
        </authorList>
    </citation>
    <scope>NUCLEOTIDE SEQUENCE [LARGE SCALE GENOMIC DNA]</scope>
    <source>
        <strain evidence="6 7">AAU 773</strain>
    </source>
</reference>
<gene>
    <name evidence="6" type="ORF">PGQ11_013160</name>
</gene>
<proteinExistence type="predicted"/>
<evidence type="ECO:0000256" key="3">
    <source>
        <dbReference type="SAM" id="MobiDB-lite"/>
    </source>
</evidence>
<sequence length="1505" mass="170483">MANKELSKFDEMWKDACERFEEQTGRRPDGESTITLDECKKKIADAQSTDNDGANREGMKEYGMRALDYLTLLGVVVANGATMMFPPSSICFNAIAILLDIPKTLYKFWEMVDSLFETLWPSLSTFEIYHKIKKKEFDTIEVELKRVIHELLLNFVDICALSVNLRDSQRKRDKWAASAKRVLWNDDSGVEVAVKRFQGLTKAHESIQSTQILKTGLEAQSDIHNLKNSNDTRIATETRQSQLEKVRKKLGVDDQVKRSAGTGKQISEQRTPHTAAWFEDQKSHSEYTSWADSKNSEVKPILLVNGDKHTGKSVLLSAMTQSLHSAYKSPEKASSRAFVAEYFFPRSMRKEDGEKQPVESAMKCIAYLLAKQDQVYATNLHQALESKSDVHRYLKDATPIELWAFLLIGSPRNKSIHYMIIDGIEGLPEIFHEERQQFFHILALSHQSNQSTSRVAISVKSDTPIRSLKDLSWEIDIQKYNHEDIMTFIDSKLKEKDLFQEADEDSRGMRDTIRNTLTKEAKGSFAKVNAALDQINKVAEEDGQMSDIQQILEESNKDETAISERTVRQLQQSLTAEQINDVNELLIWVIYGYEYFGVNQLEAALFLRFRKRPILKLIKKLEGKYESLFKLDQYHLARVPDGILGSILKPRKDRREVNEAPKFTGHITITKGDLHSVQRFLWSLPQKFEHDSTRFRELVDQGNAKGDIGVDAYDAHLAIVRSTFRLLKEPPNKRTEAISRYLLRWLPTHLEVLYNASGINELTDAEKSEIGDGIYDMLFENGLEIHWKSCDYEDFWYGNAKKVVVFRRWLSDAKAISQLGRLDRQWLQAVENDSNPNQALLTRVMKRIAGRWLRCTEWDVSIPFTWLHQYFAMPKTPLNDPGNEQVEESTNSGTTPSEAVDVDIRHVASRCKQIIGGDTEDALWYQRLGETFQLHERYADGTDAFNKAIERGGMESSCYYGLAHCVAGGGKLPDACTLMGKALTAMAKDDQSDQSKIMDIYFNLAGWYGKLGTTDRAIHYTNSALQTVPEKGEVQFRALQIYLDIGQNHLATDLIRQLLGAGADQVRTLATLRNFLIQMLSLRHSNNWHKGVLCDHLFVRCFGVSRGDTSAFERLMGEMDGIIKSGEYEAYRAGLLLYKGVGLYFFGPESSRTTTARHEAQVAWKECLDTSGILGHTREHRDAAMLLSAHHFEQSYTSGDSDYHQQYHIEEIEKLAAQIGQFDMSGPRAHLAANSLRKEGQTAARKVLQASMKTTFDLLSDDIEENGGYAYYLLGCILTHLGDDINARIAFFFRLPNPANVDVMEKLLSFEKDDTRAVGAELLKDLRSECEVWQPVDKQITMALKILAKRESELSSKEDGFNHGPQQEYATIRDALQEWSGQRYLASELYCDGCLRSWGFDFGVHQCSCCYDTCFCDDCVADVDNGQIKKLTVSGLACKPTHKRLYLPKLDRDGLLMGFGGRVKMGDGVVVPASEWLDGLKREWGYGGADGKASSVDDGTDSSAA</sequence>
<dbReference type="SUPFAM" id="SSF48452">
    <property type="entry name" value="TPR-like"/>
    <property type="match status" value="1"/>
</dbReference>